<dbReference type="AlphaFoldDB" id="A0A1G2KPH1"/>
<dbReference type="InterPro" id="IPR008972">
    <property type="entry name" value="Cupredoxin"/>
</dbReference>
<sequence length="130" mass="14483">MKIQDARGHLREIVIGAGALIAVLAVYMFSGPTVYSGVTEVSMRDDGFSPAVIHVTRGTRVRFFNEGSFWHWPASDPHPTHDRYFGLDPLRGLAPHEAWVFAFDVVGTWGMHDHLDPSLRLRVVVVGDSE</sequence>
<dbReference type="EMBL" id="MHQL01000066">
    <property type="protein sequence ID" value="OHA01297.1"/>
    <property type="molecule type" value="Genomic_DNA"/>
</dbReference>
<accession>A0A1G2KPH1</accession>
<evidence type="ECO:0000313" key="2">
    <source>
        <dbReference type="EMBL" id="OHA01297.1"/>
    </source>
</evidence>
<evidence type="ECO:0000313" key="3">
    <source>
        <dbReference type="Proteomes" id="UP000177811"/>
    </source>
</evidence>
<evidence type="ECO:0000256" key="1">
    <source>
        <dbReference type="SAM" id="Phobius"/>
    </source>
</evidence>
<keyword evidence="1" id="KW-1133">Transmembrane helix</keyword>
<dbReference type="Proteomes" id="UP000177811">
    <property type="component" value="Unassembled WGS sequence"/>
</dbReference>
<gene>
    <name evidence="2" type="ORF">A3C16_02015</name>
</gene>
<evidence type="ECO:0008006" key="4">
    <source>
        <dbReference type="Google" id="ProtNLM"/>
    </source>
</evidence>
<keyword evidence="1" id="KW-0812">Transmembrane</keyword>
<protein>
    <recommendedName>
        <fullName evidence="4">EfeO-type cupredoxin-like domain-containing protein</fullName>
    </recommendedName>
</protein>
<reference evidence="2 3" key="1">
    <citation type="journal article" date="2016" name="Nat. Commun.">
        <title>Thousands of microbial genomes shed light on interconnected biogeochemical processes in an aquifer system.</title>
        <authorList>
            <person name="Anantharaman K."/>
            <person name="Brown C.T."/>
            <person name="Hug L.A."/>
            <person name="Sharon I."/>
            <person name="Castelle C.J."/>
            <person name="Probst A.J."/>
            <person name="Thomas B.C."/>
            <person name="Singh A."/>
            <person name="Wilkins M.J."/>
            <person name="Karaoz U."/>
            <person name="Brodie E.L."/>
            <person name="Williams K.H."/>
            <person name="Hubbard S.S."/>
            <person name="Banfield J.F."/>
        </authorList>
    </citation>
    <scope>NUCLEOTIDE SEQUENCE [LARGE SCALE GENOMIC DNA]</scope>
</reference>
<dbReference type="SUPFAM" id="SSF49503">
    <property type="entry name" value="Cupredoxins"/>
    <property type="match status" value="1"/>
</dbReference>
<feature type="transmembrane region" description="Helical" evidence="1">
    <location>
        <begin position="12"/>
        <end position="30"/>
    </location>
</feature>
<keyword evidence="1" id="KW-0472">Membrane</keyword>
<dbReference type="Gene3D" id="2.60.40.420">
    <property type="entry name" value="Cupredoxins - blue copper proteins"/>
    <property type="match status" value="1"/>
</dbReference>
<name>A0A1G2KPH1_9BACT</name>
<proteinExistence type="predicted"/>
<organism evidence="2 3">
    <name type="scientific">Candidatus Sungbacteria bacterium RIFCSPHIGHO2_02_FULL_51_29</name>
    <dbReference type="NCBI Taxonomy" id="1802273"/>
    <lineage>
        <taxon>Bacteria</taxon>
        <taxon>Candidatus Sungiibacteriota</taxon>
    </lineage>
</organism>
<comment type="caution">
    <text evidence="2">The sequence shown here is derived from an EMBL/GenBank/DDBJ whole genome shotgun (WGS) entry which is preliminary data.</text>
</comment>